<comment type="caution">
    <text evidence="1">The sequence shown here is derived from an EMBL/GenBank/DDBJ whole genome shotgun (WGS) entry which is preliminary data.</text>
</comment>
<name>A0AAD8MSN5_9APIA</name>
<dbReference type="EMBL" id="JAUIZM010000005">
    <property type="protein sequence ID" value="KAK1383464.1"/>
    <property type="molecule type" value="Genomic_DNA"/>
</dbReference>
<protein>
    <submittedName>
        <fullName evidence="1">Uncharacterized protein</fullName>
    </submittedName>
</protein>
<keyword evidence="2" id="KW-1185">Reference proteome</keyword>
<accession>A0AAD8MSN5</accession>
<dbReference type="AlphaFoldDB" id="A0AAD8MSN5"/>
<evidence type="ECO:0000313" key="1">
    <source>
        <dbReference type="EMBL" id="KAK1383464.1"/>
    </source>
</evidence>
<reference evidence="1" key="2">
    <citation type="submission" date="2023-05" db="EMBL/GenBank/DDBJ databases">
        <authorList>
            <person name="Schelkunov M.I."/>
        </authorList>
    </citation>
    <scope>NUCLEOTIDE SEQUENCE</scope>
    <source>
        <strain evidence="1">Hsosn_3</strain>
        <tissue evidence="1">Leaf</tissue>
    </source>
</reference>
<evidence type="ECO:0000313" key="2">
    <source>
        <dbReference type="Proteomes" id="UP001237642"/>
    </source>
</evidence>
<proteinExistence type="predicted"/>
<gene>
    <name evidence="1" type="ORF">POM88_021199</name>
</gene>
<reference evidence="1" key="1">
    <citation type="submission" date="2023-02" db="EMBL/GenBank/DDBJ databases">
        <title>Genome of toxic invasive species Heracleum sosnowskyi carries increased number of genes despite the absence of recent whole-genome duplications.</title>
        <authorList>
            <person name="Schelkunov M."/>
            <person name="Shtratnikova V."/>
            <person name="Makarenko M."/>
            <person name="Klepikova A."/>
            <person name="Omelchenko D."/>
            <person name="Novikova G."/>
            <person name="Obukhova E."/>
            <person name="Bogdanov V."/>
            <person name="Penin A."/>
            <person name="Logacheva M."/>
        </authorList>
    </citation>
    <scope>NUCLEOTIDE SEQUENCE</scope>
    <source>
        <strain evidence="1">Hsosn_3</strain>
        <tissue evidence="1">Leaf</tissue>
    </source>
</reference>
<organism evidence="1 2">
    <name type="scientific">Heracleum sosnowskyi</name>
    <dbReference type="NCBI Taxonomy" id="360622"/>
    <lineage>
        <taxon>Eukaryota</taxon>
        <taxon>Viridiplantae</taxon>
        <taxon>Streptophyta</taxon>
        <taxon>Embryophyta</taxon>
        <taxon>Tracheophyta</taxon>
        <taxon>Spermatophyta</taxon>
        <taxon>Magnoliopsida</taxon>
        <taxon>eudicotyledons</taxon>
        <taxon>Gunneridae</taxon>
        <taxon>Pentapetalae</taxon>
        <taxon>asterids</taxon>
        <taxon>campanulids</taxon>
        <taxon>Apiales</taxon>
        <taxon>Apiaceae</taxon>
        <taxon>Apioideae</taxon>
        <taxon>apioid superclade</taxon>
        <taxon>Tordylieae</taxon>
        <taxon>Tordyliinae</taxon>
        <taxon>Heracleum</taxon>
    </lineage>
</organism>
<dbReference type="Gene3D" id="3.30.200.20">
    <property type="entry name" value="Phosphorylase Kinase, domain 1"/>
    <property type="match status" value="1"/>
</dbReference>
<sequence length="152" mass="17262">MSFNNLSPHVPKIYSKAFNIVDNTIICATGAEPDCNGTTFIPMSMSLNNTQCTQWRSEKKVAGKAIKAQTCHGHWCNHCINLFANLWIWWWRQSHNQQLFFDVKGRFWNVYKGYLQDSTAVPVKRLKDGSTSGGAKQFQARIEMISLAVAFA</sequence>
<dbReference type="Proteomes" id="UP001237642">
    <property type="component" value="Unassembled WGS sequence"/>
</dbReference>